<proteinExistence type="predicted"/>
<name>A0A6C0KMV3_9ZZZZ</name>
<evidence type="ECO:0008006" key="2">
    <source>
        <dbReference type="Google" id="ProtNLM"/>
    </source>
</evidence>
<sequence>MSPSTKFLILESNKKQYIGGRVGNSEFYGASIVVGAGVGRKDTDKLLIRLLNELNISHEPFKVNMNYSSLIKNPINVKKCLIYLRQQYNNFIKNDSVKNDSVTFKQFAKHYLGQTNYKKLLVSAGYTDYENEDAYEVLYHYQFEDNGPGWTALDIKWSDLIDKLCNKVGYQNIKTSNKVEKINKLKNYPCEFEIITDNSKKYYSNKVIIATRISTTKKLLPMYDIYNYIHGQPFLYVYAKFTKQSNDILKEYVPYYTIVPGPLQKIVPMDLQKGVYMIAYSDNKNANFLKNYTENTEKNRIFFENEVEKSLNIKNKSLKIIAITSYYWPIGTHYYDPLYKTNHNNREEFIFDAQHPEKGLLVVGEAVSRRQGWTEGALQSVNLTLNKKWINSLNC</sequence>
<evidence type="ECO:0000313" key="1">
    <source>
        <dbReference type="EMBL" id="QHU19352.1"/>
    </source>
</evidence>
<dbReference type="Gene3D" id="3.90.660.10">
    <property type="match status" value="1"/>
</dbReference>
<dbReference type="AlphaFoldDB" id="A0A6C0KMV3"/>
<dbReference type="InterPro" id="IPR036188">
    <property type="entry name" value="FAD/NAD-bd_sf"/>
</dbReference>
<protein>
    <recommendedName>
        <fullName evidence="2">Amine oxidase domain-containing protein</fullName>
    </recommendedName>
</protein>
<dbReference type="EMBL" id="MN740948">
    <property type="protein sequence ID" value="QHU19352.1"/>
    <property type="molecule type" value="Genomic_DNA"/>
</dbReference>
<dbReference type="SUPFAM" id="SSF51905">
    <property type="entry name" value="FAD/NAD(P)-binding domain"/>
    <property type="match status" value="1"/>
</dbReference>
<reference evidence="1" key="1">
    <citation type="journal article" date="2020" name="Nature">
        <title>Giant virus diversity and host interactions through global metagenomics.</title>
        <authorList>
            <person name="Schulz F."/>
            <person name="Roux S."/>
            <person name="Paez-Espino D."/>
            <person name="Jungbluth S."/>
            <person name="Walsh D.A."/>
            <person name="Denef V.J."/>
            <person name="McMahon K.D."/>
            <person name="Konstantinidis K.T."/>
            <person name="Eloe-Fadrosh E.A."/>
            <person name="Kyrpides N.C."/>
            <person name="Woyke T."/>
        </authorList>
    </citation>
    <scope>NUCLEOTIDE SEQUENCE</scope>
    <source>
        <strain evidence="1">GVMAG-S-3300013014-104</strain>
    </source>
</reference>
<dbReference type="Gene3D" id="3.50.50.60">
    <property type="entry name" value="FAD/NAD(P)-binding domain"/>
    <property type="match status" value="1"/>
</dbReference>
<organism evidence="1">
    <name type="scientific">viral metagenome</name>
    <dbReference type="NCBI Taxonomy" id="1070528"/>
    <lineage>
        <taxon>unclassified sequences</taxon>
        <taxon>metagenomes</taxon>
        <taxon>organismal metagenomes</taxon>
    </lineage>
</organism>
<accession>A0A6C0KMV3</accession>